<keyword evidence="2" id="KW-1185">Reference proteome</keyword>
<accession>K4QUY1</accession>
<dbReference type="EMBL" id="HE971709">
    <property type="protein sequence ID" value="CCK24722.1"/>
    <property type="molecule type" value="Genomic_DNA"/>
</dbReference>
<organism evidence="1 2">
    <name type="scientific">Streptomyces davaonensis (strain DSM 101723 / JCM 4913 / KCC S-0913 / 768)</name>
    <dbReference type="NCBI Taxonomy" id="1214101"/>
    <lineage>
        <taxon>Bacteria</taxon>
        <taxon>Bacillati</taxon>
        <taxon>Actinomycetota</taxon>
        <taxon>Actinomycetes</taxon>
        <taxon>Kitasatosporales</taxon>
        <taxon>Streptomycetaceae</taxon>
        <taxon>Streptomyces</taxon>
    </lineage>
</organism>
<protein>
    <submittedName>
        <fullName evidence="1">Uncharacterized protein</fullName>
    </submittedName>
</protein>
<dbReference type="KEGG" id="sdv:BN159_0343"/>
<dbReference type="HOGENOM" id="CLU_3376259_0_0_11"/>
<evidence type="ECO:0000313" key="2">
    <source>
        <dbReference type="Proteomes" id="UP000008043"/>
    </source>
</evidence>
<sequence length="34" mass="3656">MVTEVLDDVVPHVIEHPVGIPIDPVQHSADAVRA</sequence>
<reference evidence="1 2" key="1">
    <citation type="journal article" date="2012" name="J. Bacteriol.">
        <title>Genome sequence of the bacterium Streptomyces davawensis JCM 4913 and heterologous production of the unique antibiotic roseoflavin.</title>
        <authorList>
            <person name="Jankowitsch F."/>
            <person name="Schwarz J."/>
            <person name="Ruckert C."/>
            <person name="Gust B."/>
            <person name="Szczepanowski R."/>
            <person name="Blom J."/>
            <person name="Pelzer S."/>
            <person name="Kalinowski J."/>
            <person name="Mack M."/>
        </authorList>
    </citation>
    <scope>NUCLEOTIDE SEQUENCE [LARGE SCALE GENOMIC DNA]</scope>
    <source>
        <strain evidence="2">DSM 101723 / JCM 4913 / KCC S-0913 / 768</strain>
    </source>
</reference>
<name>K4QUY1_STRDJ</name>
<dbReference type="AlphaFoldDB" id="K4QUY1"/>
<dbReference type="Proteomes" id="UP000008043">
    <property type="component" value="Chromosome"/>
</dbReference>
<proteinExistence type="predicted"/>
<gene>
    <name evidence="1" type="ORF">BN159_0343</name>
</gene>
<evidence type="ECO:0000313" key="1">
    <source>
        <dbReference type="EMBL" id="CCK24722.1"/>
    </source>
</evidence>